<organism evidence="4 5">
    <name type="scientific">Nonomuraea purpurea</name>
    <dbReference type="NCBI Taxonomy" id="1849276"/>
    <lineage>
        <taxon>Bacteria</taxon>
        <taxon>Bacillati</taxon>
        <taxon>Actinomycetota</taxon>
        <taxon>Actinomycetes</taxon>
        <taxon>Streptosporangiales</taxon>
        <taxon>Streptosporangiaceae</taxon>
        <taxon>Nonomuraea</taxon>
    </lineage>
</organism>
<feature type="compositionally biased region" description="Low complexity" evidence="1">
    <location>
        <begin position="114"/>
        <end position="124"/>
    </location>
</feature>
<dbReference type="InterPro" id="IPR037883">
    <property type="entry name" value="Knr4/Smi1-like_sf"/>
</dbReference>
<evidence type="ECO:0000259" key="3">
    <source>
        <dbReference type="Pfam" id="PF09346"/>
    </source>
</evidence>
<sequence>MLKLVRLALTAAIVTAIVVRLRRRARMPEKEPAPPPPPRTSWGGPMGLVWAAIAAVVAVVLAVAVIPTESQEAGAAQYRAYQAEQDALTAELRAQESAQAMAVPTGPVATAVPTGFGGTPAPTGESTPTPAAGPTGACTRTGQVTERPISPRVQAAVDRQWRRIERWLRANAPRTHTTLARPARARTIAIAEAQMGLSFPDDLRASLLRHNGVSGQGRFTVAGAELWDIRRIRDEWRAGCARDGGPGRIIPFGDTMEADPDGGVRGAPFAGGDQGTVGPRSYHAMLRDVADGLERGGPVYGRRPAVQNGSLEWVKAP</sequence>
<protein>
    <submittedName>
        <fullName evidence="4">SMI1/KNR4 family protein</fullName>
    </submittedName>
</protein>
<feature type="region of interest" description="Disordered" evidence="1">
    <location>
        <begin position="114"/>
        <end position="142"/>
    </location>
</feature>
<gene>
    <name evidence="4" type="ORF">ACFOY2_10985</name>
</gene>
<keyword evidence="2" id="KW-0472">Membrane</keyword>
<reference evidence="5" key="1">
    <citation type="journal article" date="2019" name="Int. J. Syst. Evol. Microbiol.">
        <title>The Global Catalogue of Microorganisms (GCM) 10K type strain sequencing project: providing services to taxonomists for standard genome sequencing and annotation.</title>
        <authorList>
            <consortium name="The Broad Institute Genomics Platform"/>
            <consortium name="The Broad Institute Genome Sequencing Center for Infectious Disease"/>
            <person name="Wu L."/>
            <person name="Ma J."/>
        </authorList>
    </citation>
    <scope>NUCLEOTIDE SEQUENCE [LARGE SCALE GENOMIC DNA]</scope>
    <source>
        <strain evidence="5">TBRC 1276</strain>
    </source>
</reference>
<evidence type="ECO:0000313" key="5">
    <source>
        <dbReference type="Proteomes" id="UP001595851"/>
    </source>
</evidence>
<keyword evidence="5" id="KW-1185">Reference proteome</keyword>
<dbReference type="Gene3D" id="3.40.1580.10">
    <property type="entry name" value="SMI1/KNR4-like"/>
    <property type="match status" value="1"/>
</dbReference>
<dbReference type="EMBL" id="JBHSBI010000004">
    <property type="protein sequence ID" value="MFC4007753.1"/>
    <property type="molecule type" value="Genomic_DNA"/>
</dbReference>
<proteinExistence type="predicted"/>
<dbReference type="RefSeq" id="WP_379527846.1">
    <property type="nucleotide sequence ID" value="NZ_JBHSBI010000004.1"/>
</dbReference>
<dbReference type="InterPro" id="IPR051873">
    <property type="entry name" value="KNR4/SMI1_regulator"/>
</dbReference>
<evidence type="ECO:0000313" key="4">
    <source>
        <dbReference type="EMBL" id="MFC4007753.1"/>
    </source>
</evidence>
<evidence type="ECO:0000256" key="1">
    <source>
        <dbReference type="SAM" id="MobiDB-lite"/>
    </source>
</evidence>
<accession>A0ABV8G226</accession>
<dbReference type="PANTHER" id="PTHR47432:SF1">
    <property type="entry name" value="CELL WALL ASSEMBLY REGULATOR SMI1"/>
    <property type="match status" value="1"/>
</dbReference>
<dbReference type="Pfam" id="PF09346">
    <property type="entry name" value="SMI1_KNR4"/>
    <property type="match status" value="1"/>
</dbReference>
<evidence type="ECO:0000256" key="2">
    <source>
        <dbReference type="SAM" id="Phobius"/>
    </source>
</evidence>
<dbReference type="InterPro" id="IPR018958">
    <property type="entry name" value="Knr4/Smi1-like_dom"/>
</dbReference>
<name>A0ABV8G226_9ACTN</name>
<feature type="domain" description="Knr4/Smi1-like" evidence="3">
    <location>
        <begin position="182"/>
        <end position="257"/>
    </location>
</feature>
<feature type="transmembrane region" description="Helical" evidence="2">
    <location>
        <begin position="48"/>
        <end position="66"/>
    </location>
</feature>
<dbReference type="SUPFAM" id="SSF160631">
    <property type="entry name" value="SMI1/KNR4-like"/>
    <property type="match status" value="1"/>
</dbReference>
<dbReference type="PANTHER" id="PTHR47432">
    <property type="entry name" value="CELL WALL ASSEMBLY REGULATOR SMI1"/>
    <property type="match status" value="1"/>
</dbReference>
<comment type="caution">
    <text evidence="4">The sequence shown here is derived from an EMBL/GenBank/DDBJ whole genome shotgun (WGS) entry which is preliminary data.</text>
</comment>
<keyword evidence="2" id="KW-0812">Transmembrane</keyword>
<keyword evidence="2" id="KW-1133">Transmembrane helix</keyword>
<dbReference type="Proteomes" id="UP001595851">
    <property type="component" value="Unassembled WGS sequence"/>
</dbReference>